<evidence type="ECO:0000256" key="1">
    <source>
        <dbReference type="SAM" id="MobiDB-lite"/>
    </source>
</evidence>
<reference evidence="2" key="1">
    <citation type="submission" date="2021-02" db="EMBL/GenBank/DDBJ databases">
        <title>First Annotated Genome of the Yellow-green Alga Tribonema minus.</title>
        <authorList>
            <person name="Mahan K.M."/>
        </authorList>
    </citation>
    <scope>NUCLEOTIDE SEQUENCE</scope>
    <source>
        <strain evidence="2">UTEX B ZZ1240</strain>
    </source>
</reference>
<organism evidence="2 3">
    <name type="scientific">Tribonema minus</name>
    <dbReference type="NCBI Taxonomy" id="303371"/>
    <lineage>
        <taxon>Eukaryota</taxon>
        <taxon>Sar</taxon>
        <taxon>Stramenopiles</taxon>
        <taxon>Ochrophyta</taxon>
        <taxon>PX clade</taxon>
        <taxon>Xanthophyceae</taxon>
        <taxon>Tribonematales</taxon>
        <taxon>Tribonemataceae</taxon>
        <taxon>Tribonema</taxon>
    </lineage>
</organism>
<gene>
    <name evidence="2" type="ORF">JKP88DRAFT_291989</name>
</gene>
<evidence type="ECO:0000313" key="2">
    <source>
        <dbReference type="EMBL" id="KAG5193145.1"/>
    </source>
</evidence>
<protein>
    <submittedName>
        <fullName evidence="2">Uncharacterized protein</fullName>
    </submittedName>
</protein>
<name>A0A835ZLH4_9STRA</name>
<dbReference type="EMBL" id="JAFCMP010000001">
    <property type="protein sequence ID" value="KAG5193145.1"/>
    <property type="molecule type" value="Genomic_DNA"/>
</dbReference>
<dbReference type="AlphaFoldDB" id="A0A835ZLH4"/>
<dbReference type="Proteomes" id="UP000664859">
    <property type="component" value="Unassembled WGS sequence"/>
</dbReference>
<feature type="compositionally biased region" description="Low complexity" evidence="1">
    <location>
        <begin position="151"/>
        <end position="167"/>
    </location>
</feature>
<sequence>MLSHANKSFEYTGYKGFQPHGHRLAPTLKTGEGLEVRFSDVKFSDVGHGVQYNEGPPIDEHATIKTVSAESTSHVTKQDFRPPGKRGCQAATAAAAVARTKPFLHSTLHKESYRDINQEIEGFAAASVEAYRCAFLAAARDVQATSISLCGSSGGSSSSSSSSSSDGGSEGPMASPTIDVNQIPGLLVAVHSKPPRWLADRLRKACEGDRSGQVRWDTFVAALARVLSTASKDGSLLVRTAMPEWVLISRKAHPTIQHGKRITSCYQHDVGGAAPAQRQLTFKRGMRGTTQDLFEGTTKDTFHVPGYGGFIPASKVNARAMQHGDMQDARAYSANLRLFHKHNMAGYTGHQGHAACNDRGELLCGTHPATTSGAAALGLLL</sequence>
<feature type="region of interest" description="Disordered" evidence="1">
    <location>
        <begin position="151"/>
        <end position="176"/>
    </location>
</feature>
<dbReference type="OrthoDB" id="187294at2759"/>
<keyword evidence="3" id="KW-1185">Reference proteome</keyword>
<comment type="caution">
    <text evidence="2">The sequence shown here is derived from an EMBL/GenBank/DDBJ whole genome shotgun (WGS) entry which is preliminary data.</text>
</comment>
<evidence type="ECO:0000313" key="3">
    <source>
        <dbReference type="Proteomes" id="UP000664859"/>
    </source>
</evidence>
<accession>A0A835ZLH4</accession>
<proteinExistence type="predicted"/>